<name>A0ABR2LMT8_9ASPA</name>
<reference evidence="2 3" key="1">
    <citation type="journal article" date="2022" name="Nat. Plants">
        <title>Genomes of leafy and leafless Platanthera orchids illuminate the evolution of mycoheterotrophy.</title>
        <authorList>
            <person name="Li M.H."/>
            <person name="Liu K.W."/>
            <person name="Li Z."/>
            <person name="Lu H.C."/>
            <person name="Ye Q.L."/>
            <person name="Zhang D."/>
            <person name="Wang J.Y."/>
            <person name="Li Y.F."/>
            <person name="Zhong Z.M."/>
            <person name="Liu X."/>
            <person name="Yu X."/>
            <person name="Liu D.K."/>
            <person name="Tu X.D."/>
            <person name="Liu B."/>
            <person name="Hao Y."/>
            <person name="Liao X.Y."/>
            <person name="Jiang Y.T."/>
            <person name="Sun W.H."/>
            <person name="Chen J."/>
            <person name="Chen Y.Q."/>
            <person name="Ai Y."/>
            <person name="Zhai J.W."/>
            <person name="Wu S.S."/>
            <person name="Zhou Z."/>
            <person name="Hsiao Y.Y."/>
            <person name="Wu W.L."/>
            <person name="Chen Y.Y."/>
            <person name="Lin Y.F."/>
            <person name="Hsu J.L."/>
            <person name="Li C.Y."/>
            <person name="Wang Z.W."/>
            <person name="Zhao X."/>
            <person name="Zhong W.Y."/>
            <person name="Ma X.K."/>
            <person name="Ma L."/>
            <person name="Huang J."/>
            <person name="Chen G.Z."/>
            <person name="Huang M.Z."/>
            <person name="Huang L."/>
            <person name="Peng D.H."/>
            <person name="Luo Y.B."/>
            <person name="Zou S.Q."/>
            <person name="Chen S.P."/>
            <person name="Lan S."/>
            <person name="Tsai W.C."/>
            <person name="Van de Peer Y."/>
            <person name="Liu Z.J."/>
        </authorList>
    </citation>
    <scope>NUCLEOTIDE SEQUENCE [LARGE SCALE GENOMIC DNA]</scope>
    <source>
        <strain evidence="2">Lor288</strain>
    </source>
</reference>
<dbReference type="Proteomes" id="UP001412067">
    <property type="component" value="Unassembled WGS sequence"/>
</dbReference>
<dbReference type="Gene3D" id="2.60.260.20">
    <property type="entry name" value="Urease metallochaperone UreE, N-terminal domain"/>
    <property type="match status" value="1"/>
</dbReference>
<protein>
    <submittedName>
        <fullName evidence="2">Chaperone protein dnaJ 3</fullName>
    </submittedName>
</protein>
<keyword evidence="3" id="KW-1185">Reference proteome</keyword>
<proteinExistence type="predicted"/>
<evidence type="ECO:0000313" key="3">
    <source>
        <dbReference type="Proteomes" id="UP001412067"/>
    </source>
</evidence>
<comment type="caution">
    <text evidence="2">The sequence shown here is derived from an EMBL/GenBank/DDBJ whole genome shotgun (WGS) entry which is preliminary data.</text>
</comment>
<feature type="region of interest" description="Disordered" evidence="1">
    <location>
        <begin position="42"/>
        <end position="75"/>
    </location>
</feature>
<accession>A0ABR2LMT8</accession>
<gene>
    <name evidence="2" type="primary">ATJ3</name>
    <name evidence="2" type="ORF">KSP40_PGU000402</name>
</gene>
<evidence type="ECO:0000256" key="1">
    <source>
        <dbReference type="SAM" id="MobiDB-lite"/>
    </source>
</evidence>
<evidence type="ECO:0000313" key="2">
    <source>
        <dbReference type="EMBL" id="KAK8945647.1"/>
    </source>
</evidence>
<feature type="compositionally biased region" description="Low complexity" evidence="1">
    <location>
        <begin position="59"/>
        <end position="74"/>
    </location>
</feature>
<organism evidence="2 3">
    <name type="scientific">Platanthera guangdongensis</name>
    <dbReference type="NCBI Taxonomy" id="2320717"/>
    <lineage>
        <taxon>Eukaryota</taxon>
        <taxon>Viridiplantae</taxon>
        <taxon>Streptophyta</taxon>
        <taxon>Embryophyta</taxon>
        <taxon>Tracheophyta</taxon>
        <taxon>Spermatophyta</taxon>
        <taxon>Magnoliopsida</taxon>
        <taxon>Liliopsida</taxon>
        <taxon>Asparagales</taxon>
        <taxon>Orchidaceae</taxon>
        <taxon>Orchidoideae</taxon>
        <taxon>Orchideae</taxon>
        <taxon>Orchidinae</taxon>
        <taxon>Platanthera</taxon>
    </lineage>
</organism>
<sequence length="225" mass="24534">MAVEEEMAGRGLLLGRLAGVVHGGGGGDGARGNFHVWSASIAEEERPSPGRSKAPPFLSSTSPVHRSSSPRTTPARAMATRSFLLPLKLGENISDKDRCLQCKGSKVTREKKLLGVNVEKGLQPCNMARTWKIVFQGQADEVISVFPIPNSALQLLCPTKTFSPLQSRRSISPEAICIALGNLPSLERHELLTAMDILSCDSTKYGVFMTLSDDLKLEWLRMQFK</sequence>
<dbReference type="EMBL" id="JBBWWR010000017">
    <property type="protein sequence ID" value="KAK8945647.1"/>
    <property type="molecule type" value="Genomic_DNA"/>
</dbReference>